<evidence type="ECO:0000256" key="2">
    <source>
        <dbReference type="ARBA" id="ARBA00010742"/>
    </source>
</evidence>
<evidence type="ECO:0000256" key="4">
    <source>
        <dbReference type="SAM" id="SignalP"/>
    </source>
</evidence>
<evidence type="ECO:0000313" key="7">
    <source>
        <dbReference type="Proteomes" id="UP000282957"/>
    </source>
</evidence>
<dbReference type="EMBL" id="SACL01000003">
    <property type="protein sequence ID" value="RVT96757.1"/>
    <property type="molecule type" value="Genomic_DNA"/>
</dbReference>
<name>A0A437MGK3_9PROT</name>
<dbReference type="Proteomes" id="UP000282957">
    <property type="component" value="Unassembled WGS sequence"/>
</dbReference>
<dbReference type="SUPFAM" id="SSF53850">
    <property type="entry name" value="Periplasmic binding protein-like II"/>
    <property type="match status" value="1"/>
</dbReference>
<keyword evidence="7" id="KW-1185">Reference proteome</keyword>
<evidence type="ECO:0000256" key="3">
    <source>
        <dbReference type="ARBA" id="ARBA00022729"/>
    </source>
</evidence>
<feature type="domain" description="SsuA/THI5-like" evidence="5">
    <location>
        <begin position="40"/>
        <end position="251"/>
    </location>
</feature>
<gene>
    <name evidence="6" type="ORF">EOD42_10115</name>
</gene>
<dbReference type="PANTHER" id="PTHR30024">
    <property type="entry name" value="ALIPHATIC SULFONATES-BINDING PROTEIN-RELATED"/>
    <property type="match status" value="1"/>
</dbReference>
<dbReference type="Pfam" id="PF09084">
    <property type="entry name" value="NMT1"/>
    <property type="match status" value="1"/>
</dbReference>
<dbReference type="InterPro" id="IPR015168">
    <property type="entry name" value="SsuA/THI5"/>
</dbReference>
<comment type="similarity">
    <text evidence="2">Belongs to the bacterial solute-binding protein SsuA/TauA family.</text>
</comment>
<dbReference type="PANTHER" id="PTHR30024:SF47">
    <property type="entry name" value="TAURINE-BINDING PERIPLASMIC PROTEIN"/>
    <property type="match status" value="1"/>
</dbReference>
<sequence>MSLFRGWRRWALGALASLTFASPALARDNFTFAWPSAINSGVAPFTFARQLGYFAAEDMDLRIQVLTGSGVIIPQLMAGQIDAAYASLEPLVIARQPGRPNFPLRFIYNLFPRSIWEFAVLDGSPIRSVADLRGKTIGVLALSSGNIYMTRAILQAAGVPWNEVRLQAVGTGVSAFEALRTGQIDMLNLFDTAHIRMEQAGTAIRRLDIPPALLNASSHGVSVTQAALQRNPGLFERFGRALTKGTIACNANLEACVRSYWAAYPALRPTTGTDEENLRREVEVLTLRMRNLLPPGSGITRPHGQFSDADWTVLIEALRAGGEVTNTNIPMDTLYTNALVPAFNRFDAAAVEAEARAAR</sequence>
<comment type="subcellular location">
    <subcellularLocation>
        <location evidence="1">Periplasm</location>
    </subcellularLocation>
</comment>
<dbReference type="GO" id="GO:0042597">
    <property type="term" value="C:periplasmic space"/>
    <property type="evidence" value="ECO:0007669"/>
    <property type="project" value="UniProtKB-SubCell"/>
</dbReference>
<dbReference type="AlphaFoldDB" id="A0A437MGK3"/>
<organism evidence="6 7">
    <name type="scientific">Rhodovarius crocodyli</name>
    <dbReference type="NCBI Taxonomy" id="1979269"/>
    <lineage>
        <taxon>Bacteria</taxon>
        <taxon>Pseudomonadati</taxon>
        <taxon>Pseudomonadota</taxon>
        <taxon>Alphaproteobacteria</taxon>
        <taxon>Acetobacterales</taxon>
        <taxon>Roseomonadaceae</taxon>
        <taxon>Rhodovarius</taxon>
    </lineage>
</organism>
<reference evidence="6 7" key="1">
    <citation type="submission" date="2019-01" db="EMBL/GenBank/DDBJ databases">
        <authorList>
            <person name="Chen W.-M."/>
        </authorList>
    </citation>
    <scope>NUCLEOTIDE SEQUENCE [LARGE SCALE GENOMIC DNA]</scope>
    <source>
        <strain evidence="6 7">CCP-6</strain>
    </source>
</reference>
<comment type="caution">
    <text evidence="6">The sequence shown here is derived from an EMBL/GenBank/DDBJ whole genome shotgun (WGS) entry which is preliminary data.</text>
</comment>
<evidence type="ECO:0000256" key="1">
    <source>
        <dbReference type="ARBA" id="ARBA00004418"/>
    </source>
</evidence>
<dbReference type="RefSeq" id="WP_127787408.1">
    <property type="nucleotide sequence ID" value="NZ_SACL01000003.1"/>
</dbReference>
<keyword evidence="3 4" id="KW-0732">Signal</keyword>
<evidence type="ECO:0000259" key="5">
    <source>
        <dbReference type="Pfam" id="PF09084"/>
    </source>
</evidence>
<evidence type="ECO:0000313" key="6">
    <source>
        <dbReference type="EMBL" id="RVT96757.1"/>
    </source>
</evidence>
<dbReference type="Gene3D" id="3.40.190.10">
    <property type="entry name" value="Periplasmic binding protein-like II"/>
    <property type="match status" value="2"/>
</dbReference>
<protein>
    <recommendedName>
        <fullName evidence="5">SsuA/THI5-like domain-containing protein</fullName>
    </recommendedName>
</protein>
<accession>A0A437MGK3</accession>
<proteinExistence type="inferred from homology"/>
<feature type="chain" id="PRO_5019077402" description="SsuA/THI5-like domain-containing protein" evidence="4">
    <location>
        <begin position="27"/>
        <end position="359"/>
    </location>
</feature>
<dbReference type="OrthoDB" id="8188218at2"/>
<feature type="signal peptide" evidence="4">
    <location>
        <begin position="1"/>
        <end position="26"/>
    </location>
</feature>